<dbReference type="CDD" id="cd00190">
    <property type="entry name" value="Tryp_SPc"/>
    <property type="match status" value="1"/>
</dbReference>
<dbReference type="SUPFAM" id="SSF50494">
    <property type="entry name" value="Trypsin-like serine proteases"/>
    <property type="match status" value="1"/>
</dbReference>
<dbReference type="InterPro" id="IPR009003">
    <property type="entry name" value="Peptidase_S1_PA"/>
</dbReference>
<dbReference type="PANTHER" id="PTHR24252:SF18">
    <property type="entry name" value="OVOCHYMASE 1"/>
    <property type="match status" value="1"/>
</dbReference>
<dbReference type="PROSITE" id="PS00134">
    <property type="entry name" value="TRYPSIN_HIS"/>
    <property type="match status" value="1"/>
</dbReference>
<dbReference type="STRING" id="70415.A0A5S6QA04"/>
<dbReference type="PROSITE" id="PS50240">
    <property type="entry name" value="TRYPSIN_DOM"/>
    <property type="match status" value="1"/>
</dbReference>
<dbReference type="GO" id="GO:0006508">
    <property type="term" value="P:proteolysis"/>
    <property type="evidence" value="ECO:0007669"/>
    <property type="project" value="InterPro"/>
</dbReference>
<dbReference type="PANTHER" id="PTHR24252">
    <property type="entry name" value="ACROSIN-RELATED"/>
    <property type="match status" value="1"/>
</dbReference>
<dbReference type="PRINTS" id="PR00722">
    <property type="entry name" value="CHYMOTRYPSIN"/>
</dbReference>
<name>A0A5S6QA04_TRIMR</name>
<feature type="signal peptide" evidence="2">
    <location>
        <begin position="1"/>
        <end position="23"/>
    </location>
</feature>
<dbReference type="SMART" id="SM00020">
    <property type="entry name" value="Tryp_SPc"/>
    <property type="match status" value="1"/>
</dbReference>
<keyword evidence="1" id="KW-1015">Disulfide bond</keyword>
<evidence type="ECO:0000313" key="4">
    <source>
        <dbReference type="Proteomes" id="UP000046395"/>
    </source>
</evidence>
<protein>
    <submittedName>
        <fullName evidence="5">Peptidase S1 domain-containing protein</fullName>
    </submittedName>
</protein>
<dbReference type="Gene3D" id="2.40.10.10">
    <property type="entry name" value="Trypsin-like serine proteases"/>
    <property type="match status" value="1"/>
</dbReference>
<dbReference type="GO" id="GO:0004252">
    <property type="term" value="F:serine-type endopeptidase activity"/>
    <property type="evidence" value="ECO:0007669"/>
    <property type="project" value="InterPro"/>
</dbReference>
<evidence type="ECO:0000256" key="1">
    <source>
        <dbReference type="ARBA" id="ARBA00023157"/>
    </source>
</evidence>
<accession>A0A5S6QA04</accession>
<organism evidence="4 5">
    <name type="scientific">Trichuris muris</name>
    <name type="common">Mouse whipworm</name>
    <dbReference type="NCBI Taxonomy" id="70415"/>
    <lineage>
        <taxon>Eukaryota</taxon>
        <taxon>Metazoa</taxon>
        <taxon>Ecdysozoa</taxon>
        <taxon>Nematoda</taxon>
        <taxon>Enoplea</taxon>
        <taxon>Dorylaimia</taxon>
        <taxon>Trichinellida</taxon>
        <taxon>Trichuridae</taxon>
        <taxon>Trichuris</taxon>
    </lineage>
</organism>
<evidence type="ECO:0000259" key="3">
    <source>
        <dbReference type="PROSITE" id="PS50240"/>
    </source>
</evidence>
<feature type="domain" description="Peptidase S1" evidence="3">
    <location>
        <begin position="44"/>
        <end position="281"/>
    </location>
</feature>
<evidence type="ECO:0000313" key="5">
    <source>
        <dbReference type="WBParaSite" id="TMUE_1000004018.1"/>
    </source>
</evidence>
<keyword evidence="4" id="KW-1185">Reference proteome</keyword>
<feature type="chain" id="PRO_5024299822" evidence="2">
    <location>
        <begin position="24"/>
        <end position="340"/>
    </location>
</feature>
<dbReference type="WBParaSite" id="TMUE_1000004018.1">
    <property type="protein sequence ID" value="TMUE_1000004018.1"/>
    <property type="gene ID" value="WBGene00293724"/>
</dbReference>
<keyword evidence="2" id="KW-0732">Signal</keyword>
<proteinExistence type="predicted"/>
<dbReference type="Proteomes" id="UP000046395">
    <property type="component" value="Unassembled WGS sequence"/>
</dbReference>
<dbReference type="Pfam" id="PF00089">
    <property type="entry name" value="Trypsin"/>
    <property type="match status" value="1"/>
</dbReference>
<sequence>MAIAQVLWAIVAYFLFLTSSAETECGLPAVNPSLERDLRMDNRISRGWNALPLSLPWMVSLSVWINDVQQACCGFLIKNGSPNETDLVLTAAHCVSRQNKFASPDNIAVGIGSLEAITSRGDKIWRYVRNYLTFLHNTETHDNDIALLKLVNPVEYNDQVKPLCLPGMLTAAIVPEACYAAGWGLTEQGSSSEILQLTQVHLQLDHISVNRNPSDRTKIHVQNAHEGSHGDSGSPLFCRLAGRYYAIGVLSLGPSNCDIEKGVTQYTRLDAYLQWISSAVEQLQNSTSRSESYVHEVPFMLRRKTDTGGSLISDGYLNGRRMEDGLHLIASLNGYHSHRL</sequence>
<dbReference type="InterPro" id="IPR043504">
    <property type="entry name" value="Peptidase_S1_PA_chymotrypsin"/>
</dbReference>
<dbReference type="InterPro" id="IPR018114">
    <property type="entry name" value="TRYPSIN_HIS"/>
</dbReference>
<dbReference type="InterPro" id="IPR001314">
    <property type="entry name" value="Peptidase_S1A"/>
</dbReference>
<evidence type="ECO:0000256" key="2">
    <source>
        <dbReference type="SAM" id="SignalP"/>
    </source>
</evidence>
<dbReference type="AlphaFoldDB" id="A0A5S6QA04"/>
<reference evidence="5" key="1">
    <citation type="submission" date="2019-12" db="UniProtKB">
        <authorList>
            <consortium name="WormBaseParasite"/>
        </authorList>
    </citation>
    <scope>IDENTIFICATION</scope>
</reference>
<dbReference type="InterPro" id="IPR001254">
    <property type="entry name" value="Trypsin_dom"/>
</dbReference>